<dbReference type="InterPro" id="IPR051283">
    <property type="entry name" value="Sec_Metabolite_Acyltrans"/>
</dbReference>
<dbReference type="Proteomes" id="UP001202328">
    <property type="component" value="Unassembled WGS sequence"/>
</dbReference>
<evidence type="ECO:0000313" key="3">
    <source>
        <dbReference type="Proteomes" id="UP001202328"/>
    </source>
</evidence>
<sequence>MTPDDTTIRRSWDSWVQKPVFPERSALFQGSTLLTRGSPRFNMYGNDFGSGKPMVVRSGIANKSYGKIYVIPWFHLFKAISGQHSNCMIEKEYTDAGLEVHPSINLCVSSLSNNLAQTDKMHAREWWC</sequence>
<name>A0AAD4TLC7_9MAGN</name>
<organism evidence="2 3">
    <name type="scientific">Papaver atlanticum</name>
    <dbReference type="NCBI Taxonomy" id="357466"/>
    <lineage>
        <taxon>Eukaryota</taxon>
        <taxon>Viridiplantae</taxon>
        <taxon>Streptophyta</taxon>
        <taxon>Embryophyta</taxon>
        <taxon>Tracheophyta</taxon>
        <taxon>Spermatophyta</taxon>
        <taxon>Magnoliopsida</taxon>
        <taxon>Ranunculales</taxon>
        <taxon>Papaveraceae</taxon>
        <taxon>Papaveroideae</taxon>
        <taxon>Papaver</taxon>
    </lineage>
</organism>
<accession>A0AAD4TLC7</accession>
<proteinExistence type="predicted"/>
<keyword evidence="3" id="KW-1185">Reference proteome</keyword>
<dbReference type="PANTHER" id="PTHR31896">
    <property type="entry name" value="FAMILY REGULATORY PROTEIN, PUTATIVE (AFU_ORTHOLOGUE AFUA_3G14730)-RELATED"/>
    <property type="match status" value="1"/>
</dbReference>
<dbReference type="GO" id="GO:0016740">
    <property type="term" value="F:transferase activity"/>
    <property type="evidence" value="ECO:0007669"/>
    <property type="project" value="UniProtKB-KW"/>
</dbReference>
<dbReference type="AlphaFoldDB" id="A0AAD4TLC7"/>
<evidence type="ECO:0000256" key="1">
    <source>
        <dbReference type="ARBA" id="ARBA00022679"/>
    </source>
</evidence>
<dbReference type="Gene3D" id="3.30.559.10">
    <property type="entry name" value="Chloramphenicol acetyltransferase-like domain"/>
    <property type="match status" value="1"/>
</dbReference>
<protein>
    <submittedName>
        <fullName evidence="2">Uncharacterized protein</fullName>
    </submittedName>
</protein>
<comment type="caution">
    <text evidence="2">The sequence shown here is derived from an EMBL/GenBank/DDBJ whole genome shotgun (WGS) entry which is preliminary data.</text>
</comment>
<evidence type="ECO:0000313" key="2">
    <source>
        <dbReference type="EMBL" id="KAI3960031.1"/>
    </source>
</evidence>
<dbReference type="PANTHER" id="PTHR31896:SF64">
    <property type="entry name" value="TRICHOTHECENE 3-O-ACETYLTRANSFERASE"/>
    <property type="match status" value="1"/>
</dbReference>
<dbReference type="EMBL" id="JAJJMB010000948">
    <property type="protein sequence ID" value="KAI3960031.1"/>
    <property type="molecule type" value="Genomic_DNA"/>
</dbReference>
<reference evidence="2" key="1">
    <citation type="submission" date="2022-04" db="EMBL/GenBank/DDBJ databases">
        <title>A functionally conserved STORR gene fusion in Papaver species that diverged 16.8 million years ago.</title>
        <authorList>
            <person name="Catania T."/>
        </authorList>
    </citation>
    <scope>NUCLEOTIDE SEQUENCE</scope>
    <source>
        <strain evidence="2">S-188037</strain>
    </source>
</reference>
<dbReference type="InterPro" id="IPR023213">
    <property type="entry name" value="CAT-like_dom_sf"/>
</dbReference>
<gene>
    <name evidence="2" type="ORF">MKW98_016755</name>
</gene>
<keyword evidence="1" id="KW-0808">Transferase</keyword>